<dbReference type="GO" id="GO:0022857">
    <property type="term" value="F:transmembrane transporter activity"/>
    <property type="evidence" value="ECO:0007669"/>
    <property type="project" value="InterPro"/>
</dbReference>
<evidence type="ECO:0000256" key="7">
    <source>
        <dbReference type="SAM" id="Phobius"/>
    </source>
</evidence>
<dbReference type="PROSITE" id="PS00216">
    <property type="entry name" value="SUGAR_TRANSPORT_1"/>
    <property type="match status" value="1"/>
</dbReference>
<organism evidence="9 10">
    <name type="scientific">Paenibacillus silvestris</name>
    <dbReference type="NCBI Taxonomy" id="2606219"/>
    <lineage>
        <taxon>Bacteria</taxon>
        <taxon>Bacillati</taxon>
        <taxon>Bacillota</taxon>
        <taxon>Bacilli</taxon>
        <taxon>Bacillales</taxon>
        <taxon>Paenibacillaceae</taxon>
        <taxon>Paenibacillus</taxon>
    </lineage>
</organism>
<dbReference type="GO" id="GO:0005886">
    <property type="term" value="C:plasma membrane"/>
    <property type="evidence" value="ECO:0007669"/>
    <property type="project" value="UniProtKB-SubCell"/>
</dbReference>
<feature type="transmembrane region" description="Helical" evidence="7">
    <location>
        <begin position="139"/>
        <end position="159"/>
    </location>
</feature>
<keyword evidence="5 7" id="KW-1133">Transmembrane helix</keyword>
<feature type="transmembrane region" description="Helical" evidence="7">
    <location>
        <begin position="165"/>
        <end position="183"/>
    </location>
</feature>
<evidence type="ECO:0000256" key="4">
    <source>
        <dbReference type="ARBA" id="ARBA00022692"/>
    </source>
</evidence>
<evidence type="ECO:0000313" key="9">
    <source>
        <dbReference type="EMBL" id="MZQ82611.1"/>
    </source>
</evidence>
<feature type="transmembrane region" description="Helical" evidence="7">
    <location>
        <begin position="97"/>
        <end position="118"/>
    </location>
</feature>
<keyword evidence="4 7" id="KW-0812">Transmembrane</keyword>
<reference evidence="9 10" key="1">
    <citation type="submission" date="2019-12" db="EMBL/GenBank/DDBJ databases">
        <title>Paenibacillus sp. nov. sp. isolated from soil.</title>
        <authorList>
            <person name="Kim J."/>
            <person name="Jeong S.E."/>
            <person name="Jung H.S."/>
            <person name="Jeon C.O."/>
        </authorList>
    </citation>
    <scope>NUCLEOTIDE SEQUENCE [LARGE SCALE GENOMIC DNA]</scope>
    <source>
        <strain evidence="9 10">5J-6</strain>
    </source>
</reference>
<protein>
    <submittedName>
        <fullName evidence="9">MFS transporter</fullName>
    </submittedName>
</protein>
<dbReference type="AlphaFoldDB" id="A0A6L8UZ88"/>
<dbReference type="InterPro" id="IPR036259">
    <property type="entry name" value="MFS_trans_sf"/>
</dbReference>
<dbReference type="SUPFAM" id="SSF103473">
    <property type="entry name" value="MFS general substrate transporter"/>
    <property type="match status" value="1"/>
</dbReference>
<feature type="transmembrane region" description="Helical" evidence="7">
    <location>
        <begin position="311"/>
        <end position="337"/>
    </location>
</feature>
<name>A0A6L8UZ88_9BACL</name>
<keyword evidence="10" id="KW-1185">Reference proteome</keyword>
<keyword evidence="3" id="KW-1003">Cell membrane</keyword>
<evidence type="ECO:0000256" key="2">
    <source>
        <dbReference type="ARBA" id="ARBA00022448"/>
    </source>
</evidence>
<comment type="subcellular location">
    <subcellularLocation>
        <location evidence="1">Cell membrane</location>
        <topology evidence="1">Multi-pass membrane protein</topology>
    </subcellularLocation>
</comment>
<dbReference type="EMBL" id="WTUZ01000014">
    <property type="protein sequence ID" value="MZQ82611.1"/>
    <property type="molecule type" value="Genomic_DNA"/>
</dbReference>
<gene>
    <name evidence="9" type="ORF">GQF01_10860</name>
</gene>
<keyword evidence="2" id="KW-0813">Transport</keyword>
<feature type="transmembrane region" description="Helical" evidence="7">
    <location>
        <begin position="12"/>
        <end position="36"/>
    </location>
</feature>
<dbReference type="PANTHER" id="PTHR23517:SF3">
    <property type="entry name" value="INTEGRAL MEMBRANE TRANSPORT PROTEIN"/>
    <property type="match status" value="1"/>
</dbReference>
<proteinExistence type="predicted"/>
<feature type="transmembrane region" description="Helical" evidence="7">
    <location>
        <begin position="42"/>
        <end position="62"/>
    </location>
</feature>
<feature type="transmembrane region" description="Helical" evidence="7">
    <location>
        <begin position="275"/>
        <end position="299"/>
    </location>
</feature>
<evidence type="ECO:0000313" key="10">
    <source>
        <dbReference type="Proteomes" id="UP000481087"/>
    </source>
</evidence>
<dbReference type="PROSITE" id="PS50850">
    <property type="entry name" value="MFS"/>
    <property type="match status" value="1"/>
</dbReference>
<comment type="caution">
    <text evidence="9">The sequence shown here is derived from an EMBL/GenBank/DDBJ whole genome shotgun (WGS) entry which is preliminary data.</text>
</comment>
<dbReference type="RefSeq" id="WP_161406809.1">
    <property type="nucleotide sequence ID" value="NZ_WTUZ01000014.1"/>
</dbReference>
<dbReference type="PANTHER" id="PTHR23517">
    <property type="entry name" value="RESISTANCE PROTEIN MDTM, PUTATIVE-RELATED-RELATED"/>
    <property type="match status" value="1"/>
</dbReference>
<sequence>MRMRDWDINLKIRLGGETAFNVIFWTFFPFLSIYFANSFGKGWTGVLLILSQTLSVFANLMGGYCADRFGRKRMMVLAACGQGIGYGIFALAASPLIAMPVLGFIGFSLASMCGSIYWPASQAMVADVVKEEHRSSVFAIFYTAANVSVVVGPLLGSITYDDNPYIVLFAASVFCLLLSLTMSRTLHETLPDKLAQRNRSEAGEPWYRFLAAQLRDYKIIAADRVFLLFILAGVLLSQTFMQLDLLFPVFMEETVKLSTIFSYGDWNLQLSGKQLFGLIVSENGLFVALFTVLVTKWMLAYRDRYVFIGGALFYAIGIVMFGHMSTFWGFTLAIAVFTLAELMSAGPQQAFVSRLAPEHMRGQYFAAGSLRYTLGRTLAPLSIPISSWIGFTWTFILLAGIAVISAVLYNIMFNLYDRQSAVSSGEFR</sequence>
<dbReference type="Pfam" id="PF07690">
    <property type="entry name" value="MFS_1"/>
    <property type="match status" value="1"/>
</dbReference>
<dbReference type="Proteomes" id="UP000481087">
    <property type="component" value="Unassembled WGS sequence"/>
</dbReference>
<accession>A0A6L8UZ88</accession>
<dbReference type="InterPro" id="IPR050171">
    <property type="entry name" value="MFS_Transporters"/>
</dbReference>
<evidence type="ECO:0000256" key="1">
    <source>
        <dbReference type="ARBA" id="ARBA00004651"/>
    </source>
</evidence>
<dbReference type="InterPro" id="IPR005829">
    <property type="entry name" value="Sugar_transporter_CS"/>
</dbReference>
<evidence type="ECO:0000259" key="8">
    <source>
        <dbReference type="PROSITE" id="PS50850"/>
    </source>
</evidence>
<dbReference type="Gene3D" id="1.20.1250.20">
    <property type="entry name" value="MFS general substrate transporter like domains"/>
    <property type="match status" value="1"/>
</dbReference>
<evidence type="ECO:0000256" key="3">
    <source>
        <dbReference type="ARBA" id="ARBA00022475"/>
    </source>
</evidence>
<keyword evidence="6 7" id="KW-0472">Membrane</keyword>
<dbReference type="InterPro" id="IPR020846">
    <property type="entry name" value="MFS_dom"/>
</dbReference>
<feature type="transmembrane region" description="Helical" evidence="7">
    <location>
        <begin position="388"/>
        <end position="409"/>
    </location>
</feature>
<dbReference type="InterPro" id="IPR011701">
    <property type="entry name" value="MFS"/>
</dbReference>
<dbReference type="CDD" id="cd17329">
    <property type="entry name" value="MFS_MdtH_MDR_like"/>
    <property type="match status" value="1"/>
</dbReference>
<feature type="transmembrane region" description="Helical" evidence="7">
    <location>
        <begin position="225"/>
        <end position="243"/>
    </location>
</feature>
<evidence type="ECO:0000256" key="6">
    <source>
        <dbReference type="ARBA" id="ARBA00023136"/>
    </source>
</evidence>
<feature type="transmembrane region" description="Helical" evidence="7">
    <location>
        <begin position="74"/>
        <end position="91"/>
    </location>
</feature>
<feature type="domain" description="Major facilitator superfamily (MFS) profile" evidence="8">
    <location>
        <begin position="1"/>
        <end position="417"/>
    </location>
</feature>
<evidence type="ECO:0000256" key="5">
    <source>
        <dbReference type="ARBA" id="ARBA00022989"/>
    </source>
</evidence>